<evidence type="ECO:0000313" key="2">
    <source>
        <dbReference type="Proteomes" id="UP000579153"/>
    </source>
</evidence>
<accession>A0A7W9LA50</accession>
<name>A0A7W9LA50_9ACTN</name>
<proteinExistence type="predicted"/>
<protein>
    <submittedName>
        <fullName evidence="1">Uncharacterized protein</fullName>
    </submittedName>
</protein>
<keyword evidence="2" id="KW-1185">Reference proteome</keyword>
<dbReference type="RefSeq" id="WP_185069828.1">
    <property type="nucleotide sequence ID" value="NZ_JACHMB010000001.1"/>
</dbReference>
<organism evidence="1 2">
    <name type="scientific">Nonomuraea jabiensis</name>
    <dbReference type="NCBI Taxonomy" id="882448"/>
    <lineage>
        <taxon>Bacteria</taxon>
        <taxon>Bacillati</taxon>
        <taxon>Actinomycetota</taxon>
        <taxon>Actinomycetes</taxon>
        <taxon>Streptosporangiales</taxon>
        <taxon>Streptosporangiaceae</taxon>
        <taxon>Nonomuraea</taxon>
    </lineage>
</organism>
<dbReference type="AlphaFoldDB" id="A0A7W9LA50"/>
<dbReference type="Proteomes" id="UP000579153">
    <property type="component" value="Unassembled WGS sequence"/>
</dbReference>
<evidence type="ECO:0000313" key="1">
    <source>
        <dbReference type="EMBL" id="MBB5776279.1"/>
    </source>
</evidence>
<comment type="caution">
    <text evidence="1">The sequence shown here is derived from an EMBL/GenBank/DDBJ whole genome shotgun (WGS) entry which is preliminary data.</text>
</comment>
<reference evidence="1 2" key="1">
    <citation type="submission" date="2020-08" db="EMBL/GenBank/DDBJ databases">
        <title>Sequencing the genomes of 1000 actinobacteria strains.</title>
        <authorList>
            <person name="Klenk H.-P."/>
        </authorList>
    </citation>
    <scope>NUCLEOTIDE SEQUENCE [LARGE SCALE GENOMIC DNA]</scope>
    <source>
        <strain evidence="1 2">DSM 45507</strain>
    </source>
</reference>
<dbReference type="EMBL" id="JACHMB010000001">
    <property type="protein sequence ID" value="MBB5776279.1"/>
    <property type="molecule type" value="Genomic_DNA"/>
</dbReference>
<gene>
    <name evidence="1" type="ORF">HD596_003035</name>
</gene>
<sequence length="50" mass="5291">MVGPGEVAVVAHGGRVGEVRAPAVYADHAVQSQYGSALLSVAYLNWQPRR</sequence>